<reference evidence="2" key="1">
    <citation type="submission" date="2014-11" db="EMBL/GenBank/DDBJ databases">
        <authorList>
            <person name="Amaro Gonzalez C."/>
        </authorList>
    </citation>
    <scope>NUCLEOTIDE SEQUENCE</scope>
</reference>
<evidence type="ECO:0000313" key="2">
    <source>
        <dbReference type="EMBL" id="JAI07986.1"/>
    </source>
</evidence>
<organism evidence="2">
    <name type="scientific">Anguilla anguilla</name>
    <name type="common">European freshwater eel</name>
    <name type="synonym">Muraena anguilla</name>
    <dbReference type="NCBI Taxonomy" id="7936"/>
    <lineage>
        <taxon>Eukaryota</taxon>
        <taxon>Metazoa</taxon>
        <taxon>Chordata</taxon>
        <taxon>Craniata</taxon>
        <taxon>Vertebrata</taxon>
        <taxon>Euteleostomi</taxon>
        <taxon>Actinopterygii</taxon>
        <taxon>Neopterygii</taxon>
        <taxon>Teleostei</taxon>
        <taxon>Anguilliformes</taxon>
        <taxon>Anguillidae</taxon>
        <taxon>Anguilla</taxon>
    </lineage>
</organism>
<name>A0A0E9Y1I4_ANGAN</name>
<feature type="signal peptide" evidence="1">
    <location>
        <begin position="1"/>
        <end position="21"/>
    </location>
</feature>
<evidence type="ECO:0000256" key="1">
    <source>
        <dbReference type="SAM" id="SignalP"/>
    </source>
</evidence>
<keyword evidence="1" id="KW-0732">Signal</keyword>
<protein>
    <submittedName>
        <fullName evidence="2">Uncharacterized protein</fullName>
    </submittedName>
</protein>
<accession>A0A0E9Y1I4</accession>
<reference evidence="2" key="2">
    <citation type="journal article" date="2015" name="Fish Shellfish Immunol.">
        <title>Early steps in the European eel (Anguilla anguilla)-Vibrio vulnificus interaction in the gills: Role of the RtxA13 toxin.</title>
        <authorList>
            <person name="Callol A."/>
            <person name="Pajuelo D."/>
            <person name="Ebbesson L."/>
            <person name="Teles M."/>
            <person name="MacKenzie S."/>
            <person name="Amaro C."/>
        </authorList>
    </citation>
    <scope>NUCLEOTIDE SEQUENCE</scope>
</reference>
<feature type="chain" id="PRO_5002435561" evidence="1">
    <location>
        <begin position="22"/>
        <end position="51"/>
    </location>
</feature>
<proteinExistence type="predicted"/>
<sequence>MACRTLHMCMNLITISTLCLKMSLFVTHKLYTCNTKVVTLTQNVLKATQNM</sequence>
<dbReference type="EMBL" id="GBXM01000592">
    <property type="protein sequence ID" value="JAI07986.1"/>
    <property type="molecule type" value="Transcribed_RNA"/>
</dbReference>
<dbReference type="AlphaFoldDB" id="A0A0E9Y1I4"/>